<sequence length="302" mass="34611">MDIYMMSLFCSDMLQAIGYVLNIKWVHEGMVQTGSFCTAQGILQQLGETGVAIITLVIALHTFIGVMWRKGTHSRVFAFLIVALVWLFAILFTSIGAGVHRSEGYESPTPFWCWIGGKYTSERLWGEYFWIWLALFTSFCVYVPLYYWKKGNLSVDPEKWWRFRVHPRRADREGVQESERALSMLAYPLVYSVLVLPLSIVRWINFNLHHREVASVWTFLVITIFSLSGAANVLLVLLTRPQLLLFGRPEPVVNSDEHILRTQSDRHGRKQAMRMGRLNEDGGWTLPEVRVSSVVSESSSMA</sequence>
<evidence type="ECO:0000313" key="6">
    <source>
        <dbReference type="EMBL" id="THH21357.1"/>
    </source>
</evidence>
<feature type="transmembrane region" description="Helical" evidence="5">
    <location>
        <begin position="50"/>
        <end position="69"/>
    </location>
</feature>
<feature type="transmembrane region" description="Helical" evidence="5">
    <location>
        <begin position="76"/>
        <end position="99"/>
    </location>
</feature>
<keyword evidence="7" id="KW-1185">Reference proteome</keyword>
<dbReference type="GO" id="GO:0005886">
    <property type="term" value="C:plasma membrane"/>
    <property type="evidence" value="ECO:0007669"/>
    <property type="project" value="TreeGrafter"/>
</dbReference>
<dbReference type="Gene3D" id="1.20.1070.10">
    <property type="entry name" value="Rhodopsin 7-helix transmembrane proteins"/>
    <property type="match status" value="1"/>
</dbReference>
<reference evidence="6 7" key="1">
    <citation type="submission" date="2019-02" db="EMBL/GenBank/DDBJ databases">
        <title>Genome sequencing of the rare red list fungi Bondarzewia mesenterica.</title>
        <authorList>
            <person name="Buettner E."/>
            <person name="Kellner H."/>
        </authorList>
    </citation>
    <scope>NUCLEOTIDE SEQUENCE [LARGE SCALE GENOMIC DNA]</scope>
    <source>
        <strain evidence="6 7">DSM 108281</strain>
    </source>
</reference>
<dbReference type="PANTHER" id="PTHR23112:SF37">
    <property type="entry name" value="G PROTEIN-COUPLED RECEPTOR GPR1"/>
    <property type="match status" value="1"/>
</dbReference>
<keyword evidence="3 5" id="KW-1133">Transmembrane helix</keyword>
<dbReference type="EMBL" id="SGPL01000004">
    <property type="protein sequence ID" value="THH21357.1"/>
    <property type="molecule type" value="Genomic_DNA"/>
</dbReference>
<evidence type="ECO:0000256" key="5">
    <source>
        <dbReference type="SAM" id="Phobius"/>
    </source>
</evidence>
<feature type="transmembrane region" description="Helical" evidence="5">
    <location>
        <begin position="185"/>
        <end position="204"/>
    </location>
</feature>
<evidence type="ECO:0000256" key="3">
    <source>
        <dbReference type="ARBA" id="ARBA00022989"/>
    </source>
</evidence>
<evidence type="ECO:0000256" key="2">
    <source>
        <dbReference type="ARBA" id="ARBA00022692"/>
    </source>
</evidence>
<gene>
    <name evidence="6" type="ORF">EW146_g174</name>
</gene>
<dbReference type="Proteomes" id="UP000310158">
    <property type="component" value="Unassembled WGS sequence"/>
</dbReference>
<feature type="transmembrane region" description="Helical" evidence="5">
    <location>
        <begin position="216"/>
        <end position="238"/>
    </location>
</feature>
<dbReference type="OrthoDB" id="100006at2759"/>
<dbReference type="SUPFAM" id="SSF81321">
    <property type="entry name" value="Family A G protein-coupled receptor-like"/>
    <property type="match status" value="1"/>
</dbReference>
<dbReference type="AlphaFoldDB" id="A0A4S4M9C1"/>
<keyword evidence="2 5" id="KW-0812">Transmembrane</keyword>
<dbReference type="GO" id="GO:0004930">
    <property type="term" value="F:G protein-coupled receptor activity"/>
    <property type="evidence" value="ECO:0007669"/>
    <property type="project" value="TreeGrafter"/>
</dbReference>
<keyword evidence="4 5" id="KW-0472">Membrane</keyword>
<proteinExistence type="predicted"/>
<name>A0A4S4M9C1_9AGAM</name>
<evidence type="ECO:0000313" key="7">
    <source>
        <dbReference type="Proteomes" id="UP000310158"/>
    </source>
</evidence>
<feature type="transmembrane region" description="Helical" evidence="5">
    <location>
        <begin position="129"/>
        <end position="148"/>
    </location>
</feature>
<protein>
    <submittedName>
        <fullName evidence="6">Uncharacterized protein</fullName>
    </submittedName>
</protein>
<comment type="caution">
    <text evidence="6">The sequence shown here is derived from an EMBL/GenBank/DDBJ whole genome shotgun (WGS) entry which is preliminary data.</text>
</comment>
<accession>A0A4S4M9C1</accession>
<evidence type="ECO:0000256" key="4">
    <source>
        <dbReference type="ARBA" id="ARBA00023136"/>
    </source>
</evidence>
<dbReference type="PANTHER" id="PTHR23112">
    <property type="entry name" value="G PROTEIN-COUPLED RECEPTOR 157-RELATED"/>
    <property type="match status" value="1"/>
</dbReference>
<organism evidence="6 7">
    <name type="scientific">Bondarzewia mesenterica</name>
    <dbReference type="NCBI Taxonomy" id="1095465"/>
    <lineage>
        <taxon>Eukaryota</taxon>
        <taxon>Fungi</taxon>
        <taxon>Dikarya</taxon>
        <taxon>Basidiomycota</taxon>
        <taxon>Agaricomycotina</taxon>
        <taxon>Agaricomycetes</taxon>
        <taxon>Russulales</taxon>
        <taxon>Bondarzewiaceae</taxon>
        <taxon>Bondarzewia</taxon>
    </lineage>
</organism>
<evidence type="ECO:0000256" key="1">
    <source>
        <dbReference type="ARBA" id="ARBA00004141"/>
    </source>
</evidence>
<dbReference type="GO" id="GO:0007189">
    <property type="term" value="P:adenylate cyclase-activating G protein-coupled receptor signaling pathway"/>
    <property type="evidence" value="ECO:0007669"/>
    <property type="project" value="TreeGrafter"/>
</dbReference>
<comment type="subcellular location">
    <subcellularLocation>
        <location evidence="1">Membrane</location>
        <topology evidence="1">Multi-pass membrane protein</topology>
    </subcellularLocation>
</comment>